<dbReference type="SUPFAM" id="SSF46894">
    <property type="entry name" value="C-terminal effector domain of the bipartite response regulators"/>
    <property type="match status" value="1"/>
</dbReference>
<dbReference type="PROSITE" id="PS00622">
    <property type="entry name" value="HTH_LUXR_1"/>
    <property type="match status" value="1"/>
</dbReference>
<evidence type="ECO:0000259" key="5">
    <source>
        <dbReference type="PROSITE" id="PS50110"/>
    </source>
</evidence>
<reference evidence="6 7" key="1">
    <citation type="journal article" date="2011" name="Front. Microbiol.">
        <title>Genomic signatures of strain selection and enhancement in Bacillus atrophaeus var. globigii, a historical biowarfare simulant.</title>
        <authorList>
            <person name="Gibbons H.S."/>
            <person name="Broomall S.M."/>
            <person name="McNew L.A."/>
            <person name="Daligault H."/>
            <person name="Chapman C."/>
            <person name="Bruce D."/>
            <person name="Karavis M."/>
            <person name="Krepps M."/>
            <person name="McGregor P.A."/>
            <person name="Hong C."/>
            <person name="Park K.H."/>
            <person name="Akmal A."/>
            <person name="Feldman A."/>
            <person name="Lin J.S."/>
            <person name="Chang W.E."/>
            <person name="Higgs B.W."/>
            <person name="Demirev P."/>
            <person name="Lindquist J."/>
            <person name="Liem A."/>
            <person name="Fochler E."/>
            <person name="Read T.D."/>
            <person name="Tapia R."/>
            <person name="Johnson S."/>
            <person name="Bishop-Lilly K.A."/>
            <person name="Detter C."/>
            <person name="Han C."/>
            <person name="Sozhamannan S."/>
            <person name="Rosenzweig C.N."/>
            <person name="Skowronski E.W."/>
        </authorList>
    </citation>
    <scope>NUCLEOTIDE SEQUENCE [LARGE SCALE GENOMIC DNA]</scope>
    <source>
        <strain evidence="6 7">AK5</strain>
    </source>
</reference>
<dbReference type="OrthoDB" id="9814495at2"/>
<dbReference type="InterPro" id="IPR051015">
    <property type="entry name" value="EvgA-like"/>
</dbReference>
<dbReference type="InterPro" id="IPR016032">
    <property type="entry name" value="Sig_transdc_resp-reg_C-effctor"/>
</dbReference>
<dbReference type="Pfam" id="PF00196">
    <property type="entry name" value="GerE"/>
    <property type="match status" value="1"/>
</dbReference>
<dbReference type="Gene3D" id="3.40.50.2300">
    <property type="match status" value="1"/>
</dbReference>
<dbReference type="Pfam" id="PF00072">
    <property type="entry name" value="Response_reg"/>
    <property type="match status" value="1"/>
</dbReference>
<dbReference type="CDD" id="cd06170">
    <property type="entry name" value="LuxR_C_like"/>
    <property type="match status" value="1"/>
</dbReference>
<evidence type="ECO:0000313" key="7">
    <source>
        <dbReference type="Proteomes" id="UP000288212"/>
    </source>
</evidence>
<dbReference type="PROSITE" id="PS50043">
    <property type="entry name" value="HTH_LUXR_2"/>
    <property type="match status" value="1"/>
</dbReference>
<feature type="domain" description="Response regulatory" evidence="5">
    <location>
        <begin position="3"/>
        <end position="120"/>
    </location>
</feature>
<dbReference type="InterPro" id="IPR001789">
    <property type="entry name" value="Sig_transdc_resp-reg_receiver"/>
</dbReference>
<dbReference type="InterPro" id="IPR000792">
    <property type="entry name" value="Tscrpt_reg_LuxR_C"/>
</dbReference>
<comment type="caution">
    <text evidence="6">The sequence shown here is derived from an EMBL/GenBank/DDBJ whole genome shotgun (WGS) entry which is preliminary data.</text>
</comment>
<evidence type="ECO:0000256" key="1">
    <source>
        <dbReference type="ARBA" id="ARBA00022553"/>
    </source>
</evidence>
<dbReference type="CDD" id="cd17535">
    <property type="entry name" value="REC_NarL-like"/>
    <property type="match status" value="1"/>
</dbReference>
<dbReference type="SMART" id="SM00421">
    <property type="entry name" value="HTH_LUXR"/>
    <property type="match status" value="1"/>
</dbReference>
<dbReference type="RefSeq" id="WP_126794305.1">
    <property type="nucleotide sequence ID" value="NZ_PIPI01000010.1"/>
</dbReference>
<gene>
    <name evidence="6" type="ORF">CWE06_11355</name>
</gene>
<dbReference type="Proteomes" id="UP000288212">
    <property type="component" value="Unassembled WGS sequence"/>
</dbReference>
<dbReference type="SUPFAM" id="SSF52172">
    <property type="entry name" value="CheY-like"/>
    <property type="match status" value="1"/>
</dbReference>
<evidence type="ECO:0000259" key="4">
    <source>
        <dbReference type="PROSITE" id="PS50043"/>
    </source>
</evidence>
<keyword evidence="1 3" id="KW-0597">Phosphoprotein</keyword>
<dbReference type="EMBL" id="PIPI01000010">
    <property type="protein sequence ID" value="RUO18242.1"/>
    <property type="molecule type" value="Genomic_DNA"/>
</dbReference>
<evidence type="ECO:0000313" key="6">
    <source>
        <dbReference type="EMBL" id="RUO18242.1"/>
    </source>
</evidence>
<accession>A0A432VQ02</accession>
<dbReference type="GO" id="GO:0006355">
    <property type="term" value="P:regulation of DNA-templated transcription"/>
    <property type="evidence" value="ECO:0007669"/>
    <property type="project" value="InterPro"/>
</dbReference>
<dbReference type="GO" id="GO:0000160">
    <property type="term" value="P:phosphorelay signal transduction system"/>
    <property type="evidence" value="ECO:0007669"/>
    <property type="project" value="InterPro"/>
</dbReference>
<evidence type="ECO:0000256" key="3">
    <source>
        <dbReference type="PROSITE-ProRule" id="PRU00169"/>
    </source>
</evidence>
<evidence type="ECO:0000256" key="2">
    <source>
        <dbReference type="ARBA" id="ARBA00023125"/>
    </source>
</evidence>
<feature type="modified residue" description="4-aspartylphosphate" evidence="3">
    <location>
        <position position="55"/>
    </location>
</feature>
<dbReference type="AlphaFoldDB" id="A0A432VQ02"/>
<feature type="domain" description="HTH luxR-type" evidence="4">
    <location>
        <begin position="150"/>
        <end position="215"/>
    </location>
</feature>
<name>A0A432VQ02_9GAMM</name>
<dbReference type="SMART" id="SM00448">
    <property type="entry name" value="REC"/>
    <property type="match status" value="1"/>
</dbReference>
<keyword evidence="7" id="KW-1185">Reference proteome</keyword>
<dbReference type="PRINTS" id="PR00038">
    <property type="entry name" value="HTHLUXR"/>
</dbReference>
<organism evidence="6 7">
    <name type="scientific">Aliidiomarina haloalkalitolerans</name>
    <dbReference type="NCBI Taxonomy" id="859059"/>
    <lineage>
        <taxon>Bacteria</taxon>
        <taxon>Pseudomonadati</taxon>
        <taxon>Pseudomonadota</taxon>
        <taxon>Gammaproteobacteria</taxon>
        <taxon>Alteromonadales</taxon>
        <taxon>Idiomarinaceae</taxon>
        <taxon>Aliidiomarina</taxon>
    </lineage>
</organism>
<dbReference type="GO" id="GO:0003677">
    <property type="term" value="F:DNA binding"/>
    <property type="evidence" value="ECO:0007669"/>
    <property type="project" value="UniProtKB-KW"/>
</dbReference>
<dbReference type="PANTHER" id="PTHR45566">
    <property type="entry name" value="HTH-TYPE TRANSCRIPTIONAL REGULATOR YHJB-RELATED"/>
    <property type="match status" value="1"/>
</dbReference>
<dbReference type="PANTHER" id="PTHR45566:SF1">
    <property type="entry name" value="HTH-TYPE TRANSCRIPTIONAL REGULATOR YHJB-RELATED"/>
    <property type="match status" value="1"/>
</dbReference>
<proteinExistence type="predicted"/>
<sequence length="222" mass="24017">MFRLLIADDHPLYRDALADVVHRHFPQATLLDAANLSEVFTRLADEPAVDLVLLDLNMPGMNGLEGVSQLLAKYPTLAVAMLSAEDDKHVVLEAMALGCIGYISKASERSELAQAIEQILAGNIYLPAGSFRASTTNLSAKTSPPALEQPIVSLADLTKQQIRVLREMVNGASNKQIAFALHVSEATVKSHVSAIFRKLKVSNRVQAILIAKAADFSAYLPD</sequence>
<dbReference type="InterPro" id="IPR011006">
    <property type="entry name" value="CheY-like_superfamily"/>
</dbReference>
<keyword evidence="2 6" id="KW-0238">DNA-binding</keyword>
<protein>
    <submittedName>
        <fullName evidence="6">DNA-binding response regulator</fullName>
    </submittedName>
</protein>
<dbReference type="PROSITE" id="PS50110">
    <property type="entry name" value="RESPONSE_REGULATORY"/>
    <property type="match status" value="1"/>
</dbReference>
<dbReference type="InterPro" id="IPR058245">
    <property type="entry name" value="NreC/VraR/RcsB-like_REC"/>
</dbReference>